<protein>
    <submittedName>
        <fullName evidence="1">Uncharacterized protein</fullName>
    </submittedName>
</protein>
<dbReference type="STRING" id="1304281.ACM44_10510"/>
<gene>
    <name evidence="1" type="ORF">ACM44_10510</name>
</gene>
<comment type="caution">
    <text evidence="1">The sequence shown here is derived from an EMBL/GenBank/DDBJ whole genome shotgun (WGS) entry which is preliminary data.</text>
</comment>
<keyword evidence="2" id="KW-1185">Reference proteome</keyword>
<evidence type="ECO:0000313" key="2">
    <source>
        <dbReference type="Proteomes" id="UP000035900"/>
    </source>
</evidence>
<evidence type="ECO:0000313" key="1">
    <source>
        <dbReference type="EMBL" id="KMQ70742.1"/>
    </source>
</evidence>
<reference evidence="1 2" key="1">
    <citation type="journal article" date="2004" name="Int. J. Syst. Evol. Microbiol.">
        <title>Kaistella koreensis gen. nov., sp. nov., a novel member of the Chryseobacterium-Bergeyella-Riemerella branch.</title>
        <authorList>
            <person name="Kim M.K."/>
            <person name="Im W.T."/>
            <person name="Shin Y.K."/>
            <person name="Lim J.H."/>
            <person name="Kim S.H."/>
            <person name="Lee B.C."/>
            <person name="Park M.Y."/>
            <person name="Lee K.Y."/>
            <person name="Lee S.T."/>
        </authorList>
    </citation>
    <scope>NUCLEOTIDE SEQUENCE [LARGE SCALE GENOMIC DNA]</scope>
    <source>
        <strain evidence="1 2">CCUG 49689</strain>
    </source>
</reference>
<dbReference type="Proteomes" id="UP000035900">
    <property type="component" value="Unassembled WGS sequence"/>
</dbReference>
<dbReference type="RefSeq" id="WP_048500003.1">
    <property type="nucleotide sequence ID" value="NZ_LFNG01000013.1"/>
</dbReference>
<sequence>MNALSLLKEIQSLYFTDTDEVKSATEITIETIIDLKIKLINVELEEGFTAQTETIESYINALENSFQ</sequence>
<name>A0A0J7IXM4_9FLAO</name>
<dbReference type="EMBL" id="LFNG01000013">
    <property type="protein sequence ID" value="KMQ70742.1"/>
    <property type="molecule type" value="Genomic_DNA"/>
</dbReference>
<dbReference type="PATRIC" id="fig|1304281.5.peg.2265"/>
<organism evidence="1 2">
    <name type="scientific">Chryseobacterium koreense CCUG 49689</name>
    <dbReference type="NCBI Taxonomy" id="1304281"/>
    <lineage>
        <taxon>Bacteria</taxon>
        <taxon>Pseudomonadati</taxon>
        <taxon>Bacteroidota</taxon>
        <taxon>Flavobacteriia</taxon>
        <taxon>Flavobacteriales</taxon>
        <taxon>Weeksellaceae</taxon>
        <taxon>Chryseobacterium group</taxon>
        <taxon>Chryseobacterium</taxon>
    </lineage>
</organism>
<dbReference type="AlphaFoldDB" id="A0A0J7IXM4"/>
<accession>A0A0J7IXM4</accession>
<proteinExistence type="predicted"/>